<keyword evidence="1" id="KW-0472">Membrane</keyword>
<feature type="transmembrane region" description="Helical" evidence="1">
    <location>
        <begin position="138"/>
        <end position="156"/>
    </location>
</feature>
<sequence length="157" mass="17338">MGLQRRLLLFLFTSSALVCSIELNIENETEFWNDILSYADSVGVRRSVLTSLLVPNPDGTFTDDVSGLLSGALSDKSDSGDSIAHENHTEEHEVHGHGVKVASFKFDYVKEPLVLTIFIIVIGIFKLGYHHSRYIQKVLPESCCLILVGVGLGLIFM</sequence>
<feature type="chain" id="PRO_5044551638" evidence="2">
    <location>
        <begin position="21"/>
        <end position="157"/>
    </location>
</feature>
<dbReference type="WBParaSite" id="HPBE_0001069101-mRNA-1">
    <property type="protein sequence ID" value="HPBE_0001069101-mRNA-1"/>
    <property type="gene ID" value="HPBE_0001069101"/>
</dbReference>
<dbReference type="Proteomes" id="UP000050761">
    <property type="component" value="Unassembled WGS sequence"/>
</dbReference>
<reference evidence="3 4" key="1">
    <citation type="submission" date="2018-11" db="EMBL/GenBank/DDBJ databases">
        <authorList>
            <consortium name="Pathogen Informatics"/>
        </authorList>
    </citation>
    <scope>NUCLEOTIDE SEQUENCE [LARGE SCALE GENOMIC DNA]</scope>
</reference>
<accession>A0A3P8A512</accession>
<keyword evidence="1" id="KW-1133">Transmembrane helix</keyword>
<reference evidence="5" key="2">
    <citation type="submission" date="2019-09" db="UniProtKB">
        <authorList>
            <consortium name="WormBaseParasite"/>
        </authorList>
    </citation>
    <scope>IDENTIFICATION</scope>
</reference>
<gene>
    <name evidence="3" type="ORF">HPBE_LOCUS10692</name>
</gene>
<keyword evidence="2" id="KW-0732">Signal</keyword>
<organism evidence="4 5">
    <name type="scientific">Heligmosomoides polygyrus</name>
    <name type="common">Parasitic roundworm</name>
    <dbReference type="NCBI Taxonomy" id="6339"/>
    <lineage>
        <taxon>Eukaryota</taxon>
        <taxon>Metazoa</taxon>
        <taxon>Ecdysozoa</taxon>
        <taxon>Nematoda</taxon>
        <taxon>Chromadorea</taxon>
        <taxon>Rhabditida</taxon>
        <taxon>Rhabditina</taxon>
        <taxon>Rhabditomorpha</taxon>
        <taxon>Strongyloidea</taxon>
        <taxon>Heligmosomidae</taxon>
        <taxon>Heligmosomoides</taxon>
    </lineage>
</organism>
<proteinExistence type="predicted"/>
<protein>
    <submittedName>
        <fullName evidence="5">Na_H_Exchanger domain-containing protein</fullName>
    </submittedName>
</protein>
<dbReference type="AlphaFoldDB" id="A0A183FS22"/>
<evidence type="ECO:0000313" key="4">
    <source>
        <dbReference type="Proteomes" id="UP000050761"/>
    </source>
</evidence>
<keyword evidence="4" id="KW-1185">Reference proteome</keyword>
<keyword evidence="1" id="KW-0812">Transmembrane</keyword>
<evidence type="ECO:0000256" key="2">
    <source>
        <dbReference type="SAM" id="SignalP"/>
    </source>
</evidence>
<accession>A0A183FS22</accession>
<dbReference type="EMBL" id="UZAH01026846">
    <property type="protein sequence ID" value="VDO86003.1"/>
    <property type="molecule type" value="Genomic_DNA"/>
</dbReference>
<evidence type="ECO:0000313" key="5">
    <source>
        <dbReference type="WBParaSite" id="HPBE_0001069101-mRNA-1"/>
    </source>
</evidence>
<evidence type="ECO:0000313" key="3">
    <source>
        <dbReference type="EMBL" id="VDO86003.1"/>
    </source>
</evidence>
<feature type="signal peptide" evidence="2">
    <location>
        <begin position="1"/>
        <end position="20"/>
    </location>
</feature>
<feature type="transmembrane region" description="Helical" evidence="1">
    <location>
        <begin position="112"/>
        <end position="129"/>
    </location>
</feature>
<evidence type="ECO:0000256" key="1">
    <source>
        <dbReference type="SAM" id="Phobius"/>
    </source>
</evidence>
<name>A0A183FS22_HELPZ</name>
<dbReference type="OrthoDB" id="196264at2759"/>